<evidence type="ECO:0000313" key="1">
    <source>
        <dbReference type="EMBL" id="MBU3029331.1"/>
    </source>
</evidence>
<protein>
    <submittedName>
        <fullName evidence="1">DUF2332 family protein</fullName>
    </submittedName>
</protein>
<dbReference type="PIRSF" id="PIRSF012608">
    <property type="entry name" value="UCP012608"/>
    <property type="match status" value="1"/>
</dbReference>
<keyword evidence="2" id="KW-1185">Reference proteome</keyword>
<dbReference type="Pfam" id="PF10094">
    <property type="entry name" value="DUF2332"/>
    <property type="match status" value="1"/>
</dbReference>
<name>A0ABS6AIW9_9RHOB</name>
<dbReference type="InterPro" id="IPR011200">
    <property type="entry name" value="UCP012608"/>
</dbReference>
<sequence length="354" mass="37361">MSEARVRAAFLDQAKACRALGSPFTADLCASLADDLKAGQGAVAAKVLGWTGDPSARADSVPLRLCGGLHALVLTGADAALTESYHARQVDRAAILAALVAHEAMLMGWLDSPPQTNEVARSAAIIAAARFASGLSPLPIRALELGASAGLNLNFHRYHLQAQDRPPPAPSHHQPEGRADGQAVVLTPHWQGEVPGGTLRVASAEGVDLRPLDARRDGLRLMAYCWADQDLRLARLRAALELARDYPPQVAAGDAGDWLAERLAQPAPGRLTLVYHTIAAQYFPPATQAACEAALARAGAAASPDAALAHFAMEADGGDGAALTLRVWDGSPRGWRLGRADFHGRWIRWAPVPN</sequence>
<comment type="caution">
    <text evidence="1">The sequence shown here is derived from an EMBL/GenBank/DDBJ whole genome shotgun (WGS) entry which is preliminary data.</text>
</comment>
<dbReference type="RefSeq" id="WP_216032024.1">
    <property type="nucleotide sequence ID" value="NZ_JAHKNG010000004.1"/>
</dbReference>
<organism evidence="1 2">
    <name type="scientific">Paracoccus marinaquae</name>
    <dbReference type="NCBI Taxonomy" id="2841926"/>
    <lineage>
        <taxon>Bacteria</taxon>
        <taxon>Pseudomonadati</taxon>
        <taxon>Pseudomonadota</taxon>
        <taxon>Alphaproteobacteria</taxon>
        <taxon>Rhodobacterales</taxon>
        <taxon>Paracoccaceae</taxon>
        <taxon>Paracoccus</taxon>
    </lineage>
</organism>
<proteinExistence type="predicted"/>
<reference evidence="1" key="1">
    <citation type="submission" date="2021-06" db="EMBL/GenBank/DDBJ databases">
        <title>Paracoccus bacterium XHP0099 sp. nov., isolated from the surface waters of the Yellow Sea.</title>
        <authorList>
            <person name="Xue H."/>
            <person name="Zhang D."/>
        </authorList>
    </citation>
    <scope>NUCLEOTIDE SEQUENCE</scope>
    <source>
        <strain evidence="1">XHP0099</strain>
    </source>
</reference>
<accession>A0ABS6AIW9</accession>
<evidence type="ECO:0000313" key="2">
    <source>
        <dbReference type="Proteomes" id="UP001166191"/>
    </source>
</evidence>
<dbReference type="EMBL" id="JAHKNG010000004">
    <property type="protein sequence ID" value="MBU3029331.1"/>
    <property type="molecule type" value="Genomic_DNA"/>
</dbReference>
<gene>
    <name evidence="1" type="ORF">KNW02_04230</name>
</gene>
<dbReference type="Proteomes" id="UP001166191">
    <property type="component" value="Unassembled WGS sequence"/>
</dbReference>